<dbReference type="Gene3D" id="3.40.50.12780">
    <property type="entry name" value="N-terminal domain of ligase-like"/>
    <property type="match status" value="1"/>
</dbReference>
<comment type="caution">
    <text evidence="1">The sequence shown here is derived from an EMBL/GenBank/DDBJ whole genome shotgun (WGS) entry which is preliminary data.</text>
</comment>
<sequence>MSVLDLICYARTHSPFYRELYDGIEGTELTDLPVLDQAAFWAANTIRDNQVLTRAHTDGLIFKTGGTTKAPRVSFYTNG</sequence>
<protein>
    <submittedName>
        <fullName evidence="1">Uncharacterized protein</fullName>
    </submittedName>
</protein>
<gene>
    <name evidence="1" type="ORF">C8D88_12151</name>
</gene>
<accession>A0A316HJP2</accession>
<dbReference type="InterPro" id="IPR042099">
    <property type="entry name" value="ANL_N_sf"/>
</dbReference>
<name>A0A316HJP2_9PSEU</name>
<evidence type="ECO:0000313" key="1">
    <source>
        <dbReference type="EMBL" id="PWK80881.1"/>
    </source>
</evidence>
<evidence type="ECO:0000313" key="2">
    <source>
        <dbReference type="Proteomes" id="UP000246005"/>
    </source>
</evidence>
<reference evidence="1 2" key="1">
    <citation type="submission" date="2018-05" db="EMBL/GenBank/DDBJ databases">
        <title>Genomic Encyclopedia of Type Strains, Phase IV (KMG-IV): sequencing the most valuable type-strain genomes for metagenomic binning, comparative biology and taxonomic classification.</title>
        <authorList>
            <person name="Goeker M."/>
        </authorList>
    </citation>
    <scope>NUCLEOTIDE SEQUENCE [LARGE SCALE GENOMIC DNA]</scope>
    <source>
        <strain evidence="1 2">DSM 45480</strain>
    </source>
</reference>
<dbReference type="Proteomes" id="UP000246005">
    <property type="component" value="Unassembled WGS sequence"/>
</dbReference>
<dbReference type="AlphaFoldDB" id="A0A316HJP2"/>
<proteinExistence type="predicted"/>
<dbReference type="EMBL" id="QGHB01000021">
    <property type="protein sequence ID" value="PWK80881.1"/>
    <property type="molecule type" value="Genomic_DNA"/>
</dbReference>
<dbReference type="RefSeq" id="WP_211337758.1">
    <property type="nucleotide sequence ID" value="NZ_QGHB01000021.1"/>
</dbReference>
<organism evidence="1 2">
    <name type="scientific">Lentzea atacamensis</name>
    <dbReference type="NCBI Taxonomy" id="531938"/>
    <lineage>
        <taxon>Bacteria</taxon>
        <taxon>Bacillati</taxon>
        <taxon>Actinomycetota</taxon>
        <taxon>Actinomycetes</taxon>
        <taxon>Pseudonocardiales</taxon>
        <taxon>Pseudonocardiaceae</taxon>
        <taxon>Lentzea</taxon>
    </lineage>
</organism>